<comment type="caution">
    <text evidence="1">The sequence shown here is derived from an EMBL/GenBank/DDBJ whole genome shotgun (WGS) entry which is preliminary data.</text>
</comment>
<reference evidence="1 2" key="1">
    <citation type="submission" date="2018-06" db="EMBL/GenBank/DDBJ databases">
        <title>Azoarcus communis strain SWub3 genome.</title>
        <authorList>
            <person name="Zorraquino Salvo V."/>
            <person name="Toubiana D."/>
            <person name="Blumwald E."/>
        </authorList>
    </citation>
    <scope>NUCLEOTIDE SEQUENCE [LARGE SCALE GENOMIC DNA]</scope>
    <source>
        <strain evidence="1 2">SWub3</strain>
    </source>
</reference>
<name>A0A323V0D9_9RHOO</name>
<proteinExistence type="predicted"/>
<sequence length="101" mass="11557">MRLTEAQVDAIRRTAAEVFGPYVELRLFGSRVDDTKRGGDIDLYLVTADESVKDLVRAEVDFLSRLKRRIGEQRIDLLVDYPSRRHRPPIFSIAKATGVRL</sequence>
<dbReference type="Proteomes" id="UP000248259">
    <property type="component" value="Unassembled WGS sequence"/>
</dbReference>
<evidence type="ECO:0000313" key="2">
    <source>
        <dbReference type="Proteomes" id="UP000248259"/>
    </source>
</evidence>
<dbReference type="AlphaFoldDB" id="A0A323V0D9"/>
<dbReference type="GO" id="GO:0016740">
    <property type="term" value="F:transferase activity"/>
    <property type="evidence" value="ECO:0007669"/>
    <property type="project" value="UniProtKB-KW"/>
</dbReference>
<organism evidence="1 2">
    <name type="scientific">Parazoarcus communis SWub3 = DSM 12120</name>
    <dbReference type="NCBI Taxonomy" id="1121029"/>
    <lineage>
        <taxon>Bacteria</taxon>
        <taxon>Pseudomonadati</taxon>
        <taxon>Pseudomonadota</taxon>
        <taxon>Betaproteobacteria</taxon>
        <taxon>Rhodocyclales</taxon>
        <taxon>Zoogloeaceae</taxon>
        <taxon>Parazoarcus</taxon>
    </lineage>
</organism>
<dbReference type="RefSeq" id="WP_110522546.1">
    <property type="nucleotide sequence ID" value="NZ_QKOE01000001.1"/>
</dbReference>
<gene>
    <name evidence="1" type="ORF">DNK49_01540</name>
</gene>
<keyword evidence="1" id="KW-0808">Transferase</keyword>
<dbReference type="InterPro" id="IPR043519">
    <property type="entry name" value="NT_sf"/>
</dbReference>
<accession>A0A323V0D9</accession>
<evidence type="ECO:0000313" key="1">
    <source>
        <dbReference type="EMBL" id="PZA18245.1"/>
    </source>
</evidence>
<dbReference type="Gene3D" id="3.30.460.10">
    <property type="entry name" value="Beta Polymerase, domain 2"/>
    <property type="match status" value="1"/>
</dbReference>
<dbReference type="OrthoDB" id="14556at2"/>
<keyword evidence="2" id="KW-1185">Reference proteome</keyword>
<dbReference type="SUPFAM" id="SSF81301">
    <property type="entry name" value="Nucleotidyltransferase"/>
    <property type="match status" value="1"/>
</dbReference>
<dbReference type="EMBL" id="QKOE01000001">
    <property type="protein sequence ID" value="PZA18245.1"/>
    <property type="molecule type" value="Genomic_DNA"/>
</dbReference>
<protein>
    <submittedName>
        <fullName evidence="1">Nucleotidyltransferase domain-containing protein</fullName>
    </submittedName>
</protein>